<dbReference type="OrthoDB" id="10017623at2"/>
<dbReference type="GeneID" id="43280609"/>
<keyword evidence="1" id="KW-0812">Transmembrane</keyword>
<name>A0A1C6VHV7_9ACTN</name>
<evidence type="ECO:0000313" key="3">
    <source>
        <dbReference type="EMBL" id="SCL65470.1"/>
    </source>
</evidence>
<dbReference type="RefSeq" id="WP_139131903.1">
    <property type="nucleotide sequence ID" value="NZ_FMIB01000002.1"/>
</dbReference>
<keyword evidence="1" id="KW-0472">Membrane</keyword>
<dbReference type="InterPro" id="IPR019692">
    <property type="entry name" value="CFP-6_PH"/>
</dbReference>
<feature type="domain" description="Low molecular weight protein antigen 6 PH" evidence="2">
    <location>
        <begin position="64"/>
        <end position="120"/>
    </location>
</feature>
<dbReference type="Proteomes" id="UP000198605">
    <property type="component" value="Unassembled WGS sequence"/>
</dbReference>
<feature type="transmembrane region" description="Helical" evidence="1">
    <location>
        <begin position="155"/>
        <end position="176"/>
    </location>
</feature>
<evidence type="ECO:0000313" key="4">
    <source>
        <dbReference type="Proteomes" id="UP000198605"/>
    </source>
</evidence>
<accession>A0A1C6VHV7</accession>
<gene>
    <name evidence="3" type="ORF">GA0070603_3979</name>
</gene>
<proteinExistence type="predicted"/>
<dbReference type="Pfam" id="PF10756">
    <property type="entry name" value="bPH_6"/>
    <property type="match status" value="1"/>
</dbReference>
<dbReference type="AlphaFoldDB" id="A0A1C6VHV7"/>
<dbReference type="EMBL" id="FMIB01000002">
    <property type="protein sequence ID" value="SCL65470.1"/>
    <property type="molecule type" value="Genomic_DNA"/>
</dbReference>
<sequence>MVDVQETYRRLEPVHLVFALVWGLGMSLPIAAHWSTGPAMVASLFALDAAGLALVHLSGPAASIVVTPRHVIVRNPFRRYVIPRSLVEGVDTDTHFTPHLLVRDARSIRLAALNLNLPRGYQMNAGRHQRQGVTSMLDRVPEEPNGGPVERCIRYGYLVLAVAAVGSAVAACRYLLSIDPM</sequence>
<evidence type="ECO:0000259" key="2">
    <source>
        <dbReference type="Pfam" id="PF10756"/>
    </source>
</evidence>
<organism evidence="3 4">
    <name type="scientific">Micromonospora chersina</name>
    <dbReference type="NCBI Taxonomy" id="47854"/>
    <lineage>
        <taxon>Bacteria</taxon>
        <taxon>Bacillati</taxon>
        <taxon>Actinomycetota</taxon>
        <taxon>Actinomycetes</taxon>
        <taxon>Micromonosporales</taxon>
        <taxon>Micromonosporaceae</taxon>
        <taxon>Micromonospora</taxon>
    </lineage>
</organism>
<feature type="transmembrane region" description="Helical" evidence="1">
    <location>
        <begin position="14"/>
        <end position="34"/>
    </location>
</feature>
<protein>
    <submittedName>
        <fullName evidence="3">PH domain-containing protein</fullName>
    </submittedName>
</protein>
<evidence type="ECO:0000256" key="1">
    <source>
        <dbReference type="SAM" id="Phobius"/>
    </source>
</evidence>
<dbReference type="STRING" id="47854.GA0070603_3979"/>
<reference evidence="4" key="1">
    <citation type="submission" date="2016-06" db="EMBL/GenBank/DDBJ databases">
        <authorList>
            <person name="Varghese N."/>
            <person name="Submissions Spin"/>
        </authorList>
    </citation>
    <scope>NUCLEOTIDE SEQUENCE [LARGE SCALE GENOMIC DNA]</scope>
    <source>
        <strain evidence="4">DSM 44151</strain>
    </source>
</reference>
<keyword evidence="1" id="KW-1133">Transmembrane helix</keyword>
<feature type="transmembrane region" description="Helical" evidence="1">
    <location>
        <begin position="40"/>
        <end position="66"/>
    </location>
</feature>
<keyword evidence="4" id="KW-1185">Reference proteome</keyword>